<keyword evidence="2" id="KW-0812">Transmembrane</keyword>
<dbReference type="EMBL" id="JAAAUQ010001036">
    <property type="protein sequence ID" value="KAF9143942.1"/>
    <property type="molecule type" value="Genomic_DNA"/>
</dbReference>
<proteinExistence type="predicted"/>
<dbReference type="Proteomes" id="UP000748756">
    <property type="component" value="Unassembled WGS sequence"/>
</dbReference>
<evidence type="ECO:0000256" key="1">
    <source>
        <dbReference type="SAM" id="MobiDB-lite"/>
    </source>
</evidence>
<feature type="region of interest" description="Disordered" evidence="1">
    <location>
        <begin position="472"/>
        <end position="504"/>
    </location>
</feature>
<organism evidence="3 4">
    <name type="scientific">Linnemannia schmuckeri</name>
    <dbReference type="NCBI Taxonomy" id="64567"/>
    <lineage>
        <taxon>Eukaryota</taxon>
        <taxon>Fungi</taxon>
        <taxon>Fungi incertae sedis</taxon>
        <taxon>Mucoromycota</taxon>
        <taxon>Mortierellomycotina</taxon>
        <taxon>Mortierellomycetes</taxon>
        <taxon>Mortierellales</taxon>
        <taxon>Mortierellaceae</taxon>
        <taxon>Linnemannia</taxon>
    </lineage>
</organism>
<gene>
    <name evidence="3" type="ORF">BG015_000247</name>
</gene>
<feature type="transmembrane region" description="Helical" evidence="2">
    <location>
        <begin position="407"/>
        <end position="430"/>
    </location>
</feature>
<evidence type="ECO:0000313" key="3">
    <source>
        <dbReference type="EMBL" id="KAF9143942.1"/>
    </source>
</evidence>
<evidence type="ECO:0000313" key="4">
    <source>
        <dbReference type="Proteomes" id="UP000748756"/>
    </source>
</evidence>
<accession>A0A9P5RU39</accession>
<name>A0A9P5RU39_9FUNG</name>
<keyword evidence="2" id="KW-0472">Membrane</keyword>
<comment type="caution">
    <text evidence="3">The sequence shown here is derived from an EMBL/GenBank/DDBJ whole genome shotgun (WGS) entry which is preliminary data.</text>
</comment>
<dbReference type="OrthoDB" id="2411428at2759"/>
<feature type="compositionally biased region" description="Low complexity" evidence="1">
    <location>
        <begin position="564"/>
        <end position="601"/>
    </location>
</feature>
<feature type="region of interest" description="Disordered" evidence="1">
    <location>
        <begin position="560"/>
        <end position="613"/>
    </location>
</feature>
<keyword evidence="2" id="KW-1133">Transmembrane helix</keyword>
<dbReference type="AlphaFoldDB" id="A0A9P5RU39"/>
<reference evidence="3" key="1">
    <citation type="journal article" date="2020" name="Fungal Divers.">
        <title>Resolving the Mortierellaceae phylogeny through synthesis of multi-gene phylogenetics and phylogenomics.</title>
        <authorList>
            <person name="Vandepol N."/>
            <person name="Liber J."/>
            <person name="Desiro A."/>
            <person name="Na H."/>
            <person name="Kennedy M."/>
            <person name="Barry K."/>
            <person name="Grigoriev I.V."/>
            <person name="Miller A.N."/>
            <person name="O'Donnell K."/>
            <person name="Stajich J.E."/>
            <person name="Bonito G."/>
        </authorList>
    </citation>
    <scope>NUCLEOTIDE SEQUENCE</scope>
    <source>
        <strain evidence="3">NRRL 6426</strain>
    </source>
</reference>
<keyword evidence="4" id="KW-1185">Reference proteome</keyword>
<feature type="compositionally biased region" description="Basic and acidic residues" evidence="1">
    <location>
        <begin position="472"/>
        <end position="494"/>
    </location>
</feature>
<evidence type="ECO:0000256" key="2">
    <source>
        <dbReference type="SAM" id="Phobius"/>
    </source>
</evidence>
<sequence length="613" mass="67043">MGRLNLQCITLAGSRFIGMAYTTPTASYENPRNSDDFTHVVLIQSNFNPRNLISLSWSLISAWPRIANVQSDIYSSLTCHVNPETGVFTMMSNFSGNNFPSYYDAPQRSLYQSVPLRRPGGFQYTPSLGGVGPGKWADFVVNTQDYEWGNVSATFDVFSWPGTSDLYQARIGNAAVGTIHFAQLTTTAETIAGGPAIFINVANYTLNPDVHGYPMKVAFANNSIYQLGRLITDKRTGEFGYFLTRIPLDPTKTGAATFQLPANLVAYDASAIKSCQMETTKIWYSSPLATLFVFCPIPVVFDRSINDVRKLLLVSQFRNGDKALSTPSNTSASDNQLLIQPIDRSDSGDVWAYLGSYFGTQYGVLIDPASNNVTGLDHQFSYLTIPDLYGHGQGDVPRNISIVEEHLSLIIAGAVVGFLLILAAICYIPFRRRWRRTWRGKWMAFKAQTWPRWIRKVRLKLIDLLKEKEGVGKGDQDAEDKALQGKRDVSKDSEDGFNSNKLEEHSMNSLDGLEGCDKILVTDDMDLSRLGSPLVMMDVATGYMNGVRLEAHPRPGVVTTLAISGSSSNGGSSSSLGDGDSLPPGYPTLATPSAPPISASSKETVSIPLPPPS</sequence>
<protein>
    <submittedName>
        <fullName evidence="3">Uncharacterized protein</fullName>
    </submittedName>
</protein>